<dbReference type="Pfam" id="PF01809">
    <property type="entry name" value="YidD"/>
    <property type="match status" value="1"/>
</dbReference>
<dbReference type="HAMAP" id="MF_00386">
    <property type="entry name" value="UPF0161_YidD"/>
    <property type="match status" value="1"/>
</dbReference>
<dbReference type="EMBL" id="MHKI01000005">
    <property type="protein sequence ID" value="OGY88033.1"/>
    <property type="molecule type" value="Genomic_DNA"/>
</dbReference>
<dbReference type="NCBIfam" id="TIGR00278">
    <property type="entry name" value="membrane protein insertion efficiency factor YidD"/>
    <property type="match status" value="1"/>
</dbReference>
<dbReference type="AlphaFoldDB" id="A0A1G2BFP7"/>
<dbReference type="GO" id="GO:0005886">
    <property type="term" value="C:plasma membrane"/>
    <property type="evidence" value="ECO:0007669"/>
    <property type="project" value="UniProtKB-SubCell"/>
</dbReference>
<reference evidence="2 3" key="1">
    <citation type="journal article" date="2016" name="Nat. Commun.">
        <title>Thousands of microbial genomes shed light on interconnected biogeochemical processes in an aquifer system.</title>
        <authorList>
            <person name="Anantharaman K."/>
            <person name="Brown C.T."/>
            <person name="Hug L.A."/>
            <person name="Sharon I."/>
            <person name="Castelle C.J."/>
            <person name="Probst A.J."/>
            <person name="Thomas B.C."/>
            <person name="Singh A."/>
            <person name="Wilkins M.J."/>
            <person name="Karaoz U."/>
            <person name="Brodie E.L."/>
            <person name="Williams K.H."/>
            <person name="Hubbard S.S."/>
            <person name="Banfield J.F."/>
        </authorList>
    </citation>
    <scope>NUCLEOTIDE SEQUENCE [LARGE SCALE GENOMIC DNA]</scope>
</reference>
<accession>A0A1G2BFP7</accession>
<dbReference type="PANTHER" id="PTHR33383:SF1">
    <property type="entry name" value="MEMBRANE PROTEIN INSERTION EFFICIENCY FACTOR-RELATED"/>
    <property type="match status" value="1"/>
</dbReference>
<comment type="similarity">
    <text evidence="1">Belongs to the UPF0161 family.</text>
</comment>
<gene>
    <name evidence="2" type="ORF">A2319_02305</name>
</gene>
<dbReference type="InterPro" id="IPR002696">
    <property type="entry name" value="Membr_insert_effic_factor_YidD"/>
</dbReference>
<keyword evidence="1" id="KW-1003">Cell membrane</keyword>
<comment type="subcellular location">
    <subcellularLocation>
        <location evidence="1">Cell membrane</location>
        <topology evidence="1">Peripheral membrane protein</topology>
        <orientation evidence="1">Cytoplasmic side</orientation>
    </subcellularLocation>
</comment>
<comment type="function">
    <text evidence="1">Could be involved in insertion of integral membrane proteins into the membrane.</text>
</comment>
<evidence type="ECO:0000313" key="3">
    <source>
        <dbReference type="Proteomes" id="UP000176420"/>
    </source>
</evidence>
<dbReference type="Proteomes" id="UP000176420">
    <property type="component" value="Unassembled WGS sequence"/>
</dbReference>
<protein>
    <recommendedName>
        <fullName evidence="1">Putative membrane protein insertion efficiency factor</fullName>
    </recommendedName>
</protein>
<proteinExistence type="inferred from homology"/>
<comment type="caution">
    <text evidence="2">The sequence shown here is derived from an EMBL/GenBank/DDBJ whole genome shotgun (WGS) entry which is preliminary data.</text>
</comment>
<dbReference type="PANTHER" id="PTHR33383">
    <property type="entry name" value="MEMBRANE PROTEIN INSERTION EFFICIENCY FACTOR-RELATED"/>
    <property type="match status" value="1"/>
</dbReference>
<organism evidence="2 3">
    <name type="scientific">Candidatus Kerfeldbacteria bacterium RIFOXYB2_FULL_38_14</name>
    <dbReference type="NCBI Taxonomy" id="1798547"/>
    <lineage>
        <taxon>Bacteria</taxon>
        <taxon>Candidatus Kerfeldiibacteriota</taxon>
    </lineage>
</organism>
<dbReference type="SMART" id="SM01234">
    <property type="entry name" value="Haemolytic"/>
    <property type="match status" value="1"/>
</dbReference>
<evidence type="ECO:0000313" key="2">
    <source>
        <dbReference type="EMBL" id="OGY88033.1"/>
    </source>
</evidence>
<keyword evidence="1" id="KW-0472">Membrane</keyword>
<evidence type="ECO:0000256" key="1">
    <source>
        <dbReference type="HAMAP-Rule" id="MF_00386"/>
    </source>
</evidence>
<sequence length="78" mass="8727">MKKLVIAIIQLYQKTISPDHGVFFATPYKGCRFYPSCSEYTLRAIKKHGLGLGGIKGLWRILRCNPFSAGGVDEPIKK</sequence>
<name>A0A1G2BFP7_9BACT</name>